<dbReference type="InterPro" id="IPR036397">
    <property type="entry name" value="RNaseH_sf"/>
</dbReference>
<dbReference type="CDD" id="cd01647">
    <property type="entry name" value="RT_LTR"/>
    <property type="match status" value="1"/>
</dbReference>
<dbReference type="EMBL" id="SNRW01001356">
    <property type="protein sequence ID" value="KAA6396715.1"/>
    <property type="molecule type" value="Genomic_DNA"/>
</dbReference>
<dbReference type="Pfam" id="PF00078">
    <property type="entry name" value="RVT_1"/>
    <property type="match status" value="1"/>
</dbReference>
<evidence type="ECO:0000313" key="2">
    <source>
        <dbReference type="EMBL" id="KAA6396715.1"/>
    </source>
</evidence>
<feature type="domain" description="Reverse transcriptase" evidence="1">
    <location>
        <begin position="98"/>
        <end position="281"/>
    </location>
</feature>
<name>A0A5J4WQL2_9EUKA</name>
<dbReference type="PROSITE" id="PS50878">
    <property type="entry name" value="RT_POL"/>
    <property type="match status" value="1"/>
</dbReference>
<dbReference type="Gene3D" id="3.30.420.10">
    <property type="entry name" value="Ribonuclease H-like superfamily/Ribonuclease H"/>
    <property type="match status" value="1"/>
</dbReference>
<dbReference type="SUPFAM" id="SSF56672">
    <property type="entry name" value="DNA/RNA polymerases"/>
    <property type="match status" value="1"/>
</dbReference>
<protein>
    <submittedName>
        <fullName evidence="2">Putative Transposon Ty3-I Gag-Pol polyprotein</fullName>
    </submittedName>
</protein>
<organism evidence="2 3">
    <name type="scientific">Streblomastix strix</name>
    <dbReference type="NCBI Taxonomy" id="222440"/>
    <lineage>
        <taxon>Eukaryota</taxon>
        <taxon>Metamonada</taxon>
        <taxon>Preaxostyla</taxon>
        <taxon>Oxymonadida</taxon>
        <taxon>Streblomastigidae</taxon>
        <taxon>Streblomastix</taxon>
    </lineage>
</organism>
<dbReference type="Proteomes" id="UP000324800">
    <property type="component" value="Unassembled WGS sequence"/>
</dbReference>
<evidence type="ECO:0000259" key="1">
    <source>
        <dbReference type="PROSITE" id="PS50878"/>
    </source>
</evidence>
<reference evidence="2 3" key="1">
    <citation type="submission" date="2019-03" db="EMBL/GenBank/DDBJ databases">
        <title>Single cell metagenomics reveals metabolic interactions within the superorganism composed of flagellate Streblomastix strix and complex community of Bacteroidetes bacteria on its surface.</title>
        <authorList>
            <person name="Treitli S.C."/>
            <person name="Kolisko M."/>
            <person name="Husnik F."/>
            <person name="Keeling P."/>
            <person name="Hampl V."/>
        </authorList>
    </citation>
    <scope>NUCLEOTIDE SEQUENCE [LARGE SCALE GENOMIC DNA]</scope>
    <source>
        <strain evidence="2">ST1C</strain>
    </source>
</reference>
<dbReference type="AlphaFoldDB" id="A0A5J4WQL2"/>
<dbReference type="Gene3D" id="3.10.10.10">
    <property type="entry name" value="HIV Type 1 Reverse Transcriptase, subunit A, domain 1"/>
    <property type="match status" value="1"/>
</dbReference>
<dbReference type="CDD" id="cd09275">
    <property type="entry name" value="RNase_HI_RT_DIRS1"/>
    <property type="match status" value="1"/>
</dbReference>
<evidence type="ECO:0000313" key="3">
    <source>
        <dbReference type="Proteomes" id="UP000324800"/>
    </source>
</evidence>
<dbReference type="PANTHER" id="PTHR33050:SF7">
    <property type="entry name" value="RIBONUCLEASE H"/>
    <property type="match status" value="1"/>
</dbReference>
<gene>
    <name evidence="2" type="ORF">EZS28_007752</name>
</gene>
<dbReference type="InterPro" id="IPR043502">
    <property type="entry name" value="DNA/RNA_pol_sf"/>
</dbReference>
<dbReference type="OrthoDB" id="6771932at2759"/>
<dbReference type="Gene3D" id="3.30.70.270">
    <property type="match status" value="1"/>
</dbReference>
<comment type="caution">
    <text evidence="2">The sequence shown here is derived from an EMBL/GenBank/DDBJ whole genome shotgun (WGS) entry which is preliminary data.</text>
</comment>
<dbReference type="GO" id="GO:0003676">
    <property type="term" value="F:nucleic acid binding"/>
    <property type="evidence" value="ECO:0007669"/>
    <property type="project" value="InterPro"/>
</dbReference>
<proteinExistence type="predicted"/>
<dbReference type="InterPro" id="IPR000477">
    <property type="entry name" value="RT_dom"/>
</dbReference>
<dbReference type="InterPro" id="IPR052055">
    <property type="entry name" value="Hepadnavirus_pol/RT"/>
</dbReference>
<sequence length="704" mass="82292">MLMQVWRHKQGEQLLETPPQRSQTPVQQQQLGGKLMRYITAWETINCRDFIQKGFYLIFKDNNSQERLQQTIAQCPFQGNQTEMQAYKAMLQEELQEGIIEEIPKEQVKWWNPTFLVPKPSGEWRKILDASLLNEEIQPLHFQMNGVEQVRYLLIPNDWAVTLDLKSAFHHLTVYPPHRAYLAFEVDNHHYQYRAMPFGCKHSPIFFTQALTLLLTEIRKRTDIRIINYSDDLLLLHQDKNWLFYQTQHIINTLEQFGWTIALNKCQLTPKQEIDFLGWTWNMTEMNIFMTKDRRHQLIDQVKQFIKNTQRHKIIKIKETAALIGRLNFLRTQFREASLYLMLLDSAKTRAVKTQGWTGMMISPLEALKELYWWIKKIAENKKQQIQDPIPQATVVTDASPQGWGATLELDSGEVLVAHGAWLSYQIHWTSNRKELQAIHLGIIAFARVCRELQITNLLVRSDNSTAVFDLRRLRATDTLAPAVKEIYLTCQHLNIKIITQHVPGKINIIADALSRLCRSGDYHLHPSFLDQIRMIWNIQPTLDLFASSTTKLLPRYVTVNTKDLQAQWIDAFSNTWTNEILLVHPPIPILSRVISYLNNEMTFAIVIAPWWPGQPWFTSLMNQSSRYLILGQSSQCLIKGLSMENPKSFLPPGKIAAFLVDQKWRKEECFQHRFQTGQDFLEELSNCSSMDRDSRLRDTTFMQ</sequence>
<dbReference type="InterPro" id="IPR043128">
    <property type="entry name" value="Rev_trsase/Diguanyl_cyclase"/>
</dbReference>
<accession>A0A5J4WQL2</accession>
<dbReference type="PANTHER" id="PTHR33050">
    <property type="entry name" value="REVERSE TRANSCRIPTASE DOMAIN-CONTAINING PROTEIN"/>
    <property type="match status" value="1"/>
</dbReference>